<dbReference type="GO" id="GO:0016070">
    <property type="term" value="P:RNA metabolic process"/>
    <property type="evidence" value="ECO:0007669"/>
    <property type="project" value="InterPro"/>
</dbReference>
<organism evidence="2 3">
    <name type="scientific">Photorhabdus bodei</name>
    <dbReference type="NCBI Taxonomy" id="2029681"/>
    <lineage>
        <taxon>Bacteria</taxon>
        <taxon>Pseudomonadati</taxon>
        <taxon>Pseudomonadota</taxon>
        <taxon>Gammaproteobacteria</taxon>
        <taxon>Enterobacterales</taxon>
        <taxon>Morganellaceae</taxon>
        <taxon>Photorhabdus</taxon>
    </lineage>
</organism>
<dbReference type="Pfam" id="PF08845">
    <property type="entry name" value="SymE_toxin"/>
    <property type="match status" value="1"/>
</dbReference>
<dbReference type="GO" id="GO:0005737">
    <property type="term" value="C:cytoplasm"/>
    <property type="evidence" value="ECO:0007669"/>
    <property type="project" value="InterPro"/>
</dbReference>
<protein>
    <submittedName>
        <fullName evidence="2">SymE family type I addiction module toxin</fullName>
    </submittedName>
</protein>
<comment type="caution">
    <text evidence="2">The sequence shown here is derived from an EMBL/GenBank/DDBJ whole genome shotgun (WGS) entry which is preliminary data.</text>
</comment>
<reference evidence="2" key="1">
    <citation type="submission" date="2023-01" db="EMBL/GenBank/DDBJ databases">
        <title>Genome sequencing of Photorhabdus bodei 09-20.</title>
        <authorList>
            <person name="Kalindamar S."/>
            <person name="Kumru S."/>
        </authorList>
    </citation>
    <scope>NUCLEOTIDE SEQUENCE</scope>
    <source>
        <strain evidence="2">09-20</strain>
    </source>
</reference>
<dbReference type="RefSeq" id="WP_228903094.1">
    <property type="nucleotide sequence ID" value="NZ_CAWQNU010000173.1"/>
</dbReference>
<dbReference type="GO" id="GO:0016788">
    <property type="term" value="F:hydrolase activity, acting on ester bonds"/>
    <property type="evidence" value="ECO:0007669"/>
    <property type="project" value="InterPro"/>
</dbReference>
<dbReference type="AlphaFoldDB" id="A0AAW6BD76"/>
<sequence>MHLKGNWLEEAGFATGQSVQVRVERGQLVIQVVTED</sequence>
<proteinExistence type="predicted"/>
<gene>
    <name evidence="2" type="ORF">PH362_00015</name>
</gene>
<feature type="domain" description="Toxin SymE-like" evidence="1">
    <location>
        <begin position="1"/>
        <end position="32"/>
    </location>
</feature>
<dbReference type="Proteomes" id="UP001212996">
    <property type="component" value="Unassembled WGS sequence"/>
</dbReference>
<dbReference type="EMBL" id="JAQMFO010000001">
    <property type="protein sequence ID" value="MDB6370386.1"/>
    <property type="molecule type" value="Genomic_DNA"/>
</dbReference>
<dbReference type="GO" id="GO:0003723">
    <property type="term" value="F:RNA binding"/>
    <property type="evidence" value="ECO:0007669"/>
    <property type="project" value="InterPro"/>
</dbReference>
<evidence type="ECO:0000259" key="1">
    <source>
        <dbReference type="Pfam" id="PF08845"/>
    </source>
</evidence>
<evidence type="ECO:0000313" key="3">
    <source>
        <dbReference type="Proteomes" id="UP001212996"/>
    </source>
</evidence>
<evidence type="ECO:0000313" key="2">
    <source>
        <dbReference type="EMBL" id="MDB6370386.1"/>
    </source>
</evidence>
<dbReference type="InterPro" id="IPR014944">
    <property type="entry name" value="Toxin_SymE-like"/>
</dbReference>
<name>A0AAW6BD76_9GAMM</name>
<accession>A0AAW6BD76</accession>